<reference evidence="2 3" key="1">
    <citation type="submission" date="2019-03" db="EMBL/GenBank/DDBJ databases">
        <title>Rhizobium sp. nov., an bacterium isolated from biocrust in Mu Us Desert.</title>
        <authorList>
            <person name="Lixiong L."/>
        </authorList>
    </citation>
    <scope>NUCLEOTIDE SEQUENCE [LARGE SCALE GENOMIC DNA]</scope>
    <source>
        <strain evidence="2 3">SPY-1</strain>
    </source>
</reference>
<dbReference type="RefSeq" id="WP_133316604.1">
    <property type="nucleotide sequence ID" value="NZ_SMTL01000003.1"/>
</dbReference>
<keyword evidence="1" id="KW-0732">Signal</keyword>
<proteinExistence type="predicted"/>
<evidence type="ECO:0000256" key="1">
    <source>
        <dbReference type="SAM" id="SignalP"/>
    </source>
</evidence>
<sequence length="100" mass="10421">MRVRHFSFAVLMAVAPVVGDANAQVLGGVKGDAAGWVEVTCGGCCSVVNRHNSKRVDATLSLALGASSTVRAFPGQSKTWTLDGRCFTSGFAVFANFVPD</sequence>
<organism evidence="2 3">
    <name type="scientific">Rhizobium deserti</name>
    <dbReference type="NCBI Taxonomy" id="2547961"/>
    <lineage>
        <taxon>Bacteria</taxon>
        <taxon>Pseudomonadati</taxon>
        <taxon>Pseudomonadota</taxon>
        <taxon>Alphaproteobacteria</taxon>
        <taxon>Hyphomicrobiales</taxon>
        <taxon>Rhizobiaceae</taxon>
        <taxon>Rhizobium/Agrobacterium group</taxon>
        <taxon>Rhizobium</taxon>
    </lineage>
</organism>
<name>A0A4R5UH62_9HYPH</name>
<evidence type="ECO:0000313" key="3">
    <source>
        <dbReference type="Proteomes" id="UP000295238"/>
    </source>
</evidence>
<gene>
    <name evidence="2" type="ORF">E2F50_13040</name>
</gene>
<evidence type="ECO:0000313" key="2">
    <source>
        <dbReference type="EMBL" id="TDK35182.1"/>
    </source>
</evidence>
<accession>A0A4R5UH62</accession>
<dbReference type="AlphaFoldDB" id="A0A4R5UH62"/>
<protein>
    <recommendedName>
        <fullName evidence="4">DUF2147 domain-containing protein</fullName>
    </recommendedName>
</protein>
<dbReference type="EMBL" id="SMTL01000003">
    <property type="protein sequence ID" value="TDK35182.1"/>
    <property type="molecule type" value="Genomic_DNA"/>
</dbReference>
<dbReference type="Proteomes" id="UP000295238">
    <property type="component" value="Unassembled WGS sequence"/>
</dbReference>
<evidence type="ECO:0008006" key="4">
    <source>
        <dbReference type="Google" id="ProtNLM"/>
    </source>
</evidence>
<dbReference type="OrthoDB" id="9998057at2"/>
<keyword evidence="3" id="KW-1185">Reference proteome</keyword>
<feature type="signal peptide" evidence="1">
    <location>
        <begin position="1"/>
        <end position="23"/>
    </location>
</feature>
<feature type="chain" id="PRO_5020601874" description="DUF2147 domain-containing protein" evidence="1">
    <location>
        <begin position="24"/>
        <end position="100"/>
    </location>
</feature>
<comment type="caution">
    <text evidence="2">The sequence shown here is derived from an EMBL/GenBank/DDBJ whole genome shotgun (WGS) entry which is preliminary data.</text>
</comment>